<dbReference type="Proteomes" id="UP001303946">
    <property type="component" value="Chromosome"/>
</dbReference>
<accession>A0ABZ0CPK0</accession>
<proteinExistence type="predicted"/>
<name>A0ABZ0CPK0_9BURK</name>
<keyword evidence="2" id="KW-1185">Reference proteome</keyword>
<evidence type="ECO:0000313" key="1">
    <source>
        <dbReference type="EMBL" id="WOB06904.1"/>
    </source>
</evidence>
<evidence type="ECO:0000313" key="2">
    <source>
        <dbReference type="Proteomes" id="UP001303946"/>
    </source>
</evidence>
<sequence length="134" mass="15098">MARRDYSEDEDYYTQDFERDGVVSVWLGLSDSSSDRDVLQDLCGVGYYSLDNQEGMNFGFKLVPVSELLGRLSYSSSFAQLATEKANTLGLSQARWVTVQYDFAYSPEKVQRPIAQDPVFLGVFEYSTQVGQDA</sequence>
<dbReference type="RefSeq" id="WP_316699549.1">
    <property type="nucleotide sequence ID" value="NZ_CP136336.1"/>
</dbReference>
<evidence type="ECO:0008006" key="3">
    <source>
        <dbReference type="Google" id="ProtNLM"/>
    </source>
</evidence>
<protein>
    <recommendedName>
        <fullName evidence="3">Immunity protein 22</fullName>
    </recommendedName>
</protein>
<reference evidence="1 2" key="1">
    <citation type="submission" date="2023-10" db="EMBL/GenBank/DDBJ databases">
        <title>Bacteria for the degradation of biodegradable plastic PBAT(Polybutylene adipate terephthalate).</title>
        <authorList>
            <person name="Weon H.-Y."/>
            <person name="Yeon J."/>
        </authorList>
    </citation>
    <scope>NUCLEOTIDE SEQUENCE [LARGE SCALE GENOMIC DNA]</scope>
    <source>
        <strain evidence="1 2">SBD 7-3</strain>
    </source>
</reference>
<dbReference type="EMBL" id="CP136336">
    <property type="protein sequence ID" value="WOB06904.1"/>
    <property type="molecule type" value="Genomic_DNA"/>
</dbReference>
<gene>
    <name evidence="1" type="ORF">RXV79_18500</name>
</gene>
<dbReference type="InterPro" id="IPR025560">
    <property type="entry name" value="Imm22"/>
</dbReference>
<dbReference type="Pfam" id="PF14112">
    <property type="entry name" value="DUF4284"/>
    <property type="match status" value="1"/>
</dbReference>
<organism evidence="1 2">
    <name type="scientific">Piscinibacter gummiphilus</name>
    <dbReference type="NCBI Taxonomy" id="946333"/>
    <lineage>
        <taxon>Bacteria</taxon>
        <taxon>Pseudomonadati</taxon>
        <taxon>Pseudomonadota</taxon>
        <taxon>Betaproteobacteria</taxon>
        <taxon>Burkholderiales</taxon>
        <taxon>Sphaerotilaceae</taxon>
        <taxon>Piscinibacter</taxon>
    </lineage>
</organism>